<keyword evidence="2" id="KW-1185">Reference proteome</keyword>
<sequence>MHHCLSERRRVGGVGPWKWKTAKFLLLEHEPWEGFISLISGRLRIPTTVPSSLGLALVADVIEADRPRGDRPHSVRWICGPTFHCESVVRESQILLESSFFFLNQTCGS</sequence>
<proteinExistence type="predicted"/>
<comment type="caution">
    <text evidence="1">The sequence shown here is derived from an EMBL/GenBank/DDBJ whole genome shotgun (WGS) entry which is preliminary data.</text>
</comment>
<evidence type="ECO:0000313" key="2">
    <source>
        <dbReference type="Proteomes" id="UP001054945"/>
    </source>
</evidence>
<name>A0AAV4XTY9_CAEEX</name>
<evidence type="ECO:0000313" key="1">
    <source>
        <dbReference type="EMBL" id="GIY98192.1"/>
    </source>
</evidence>
<dbReference type="Proteomes" id="UP001054945">
    <property type="component" value="Unassembled WGS sequence"/>
</dbReference>
<reference evidence="1 2" key="1">
    <citation type="submission" date="2021-06" db="EMBL/GenBank/DDBJ databases">
        <title>Caerostris extrusa draft genome.</title>
        <authorList>
            <person name="Kono N."/>
            <person name="Arakawa K."/>
        </authorList>
    </citation>
    <scope>NUCLEOTIDE SEQUENCE [LARGE SCALE GENOMIC DNA]</scope>
</reference>
<protein>
    <submittedName>
        <fullName evidence="1">Uncharacterized protein</fullName>
    </submittedName>
</protein>
<dbReference type="EMBL" id="BPLR01000895">
    <property type="protein sequence ID" value="GIY98192.1"/>
    <property type="molecule type" value="Genomic_DNA"/>
</dbReference>
<organism evidence="1 2">
    <name type="scientific">Caerostris extrusa</name>
    <name type="common">Bark spider</name>
    <name type="synonym">Caerostris bankana</name>
    <dbReference type="NCBI Taxonomy" id="172846"/>
    <lineage>
        <taxon>Eukaryota</taxon>
        <taxon>Metazoa</taxon>
        <taxon>Ecdysozoa</taxon>
        <taxon>Arthropoda</taxon>
        <taxon>Chelicerata</taxon>
        <taxon>Arachnida</taxon>
        <taxon>Araneae</taxon>
        <taxon>Araneomorphae</taxon>
        <taxon>Entelegynae</taxon>
        <taxon>Araneoidea</taxon>
        <taxon>Araneidae</taxon>
        <taxon>Caerostris</taxon>
    </lineage>
</organism>
<dbReference type="AlphaFoldDB" id="A0AAV4XTY9"/>
<accession>A0AAV4XTY9</accession>
<gene>
    <name evidence="1" type="ORF">CEXT_123901</name>
</gene>